<dbReference type="EMBL" id="FAOZ01000029">
    <property type="protein sequence ID" value="CUU59608.1"/>
    <property type="molecule type" value="Genomic_DNA"/>
</dbReference>
<gene>
    <name evidence="2" type="ORF">Ga0074812_12979</name>
</gene>
<keyword evidence="3" id="KW-1185">Reference proteome</keyword>
<evidence type="ECO:0000313" key="3">
    <source>
        <dbReference type="Proteomes" id="UP000198802"/>
    </source>
</evidence>
<dbReference type="Proteomes" id="UP000198802">
    <property type="component" value="Unassembled WGS sequence"/>
</dbReference>
<protein>
    <submittedName>
        <fullName evidence="2">Uncharacterized protein</fullName>
    </submittedName>
</protein>
<sequence length="99" mass="10313">MSIDGRWEIILSSPIGEQKGELTIRSTGSGFTGSMVQDGTTLEITDGRVDGDKISWSVAVTSPMKLTLKSTATVSGDTMTGKAKPGIMPGMSFTGTRVG</sequence>
<proteinExistence type="predicted"/>
<organism evidence="2 3">
    <name type="scientific">Parafrankia irregularis</name>
    <dbReference type="NCBI Taxonomy" id="795642"/>
    <lineage>
        <taxon>Bacteria</taxon>
        <taxon>Bacillati</taxon>
        <taxon>Actinomycetota</taxon>
        <taxon>Actinomycetes</taxon>
        <taxon>Frankiales</taxon>
        <taxon>Frankiaceae</taxon>
        <taxon>Parafrankia</taxon>
    </lineage>
</organism>
<reference evidence="3" key="1">
    <citation type="submission" date="2015-11" db="EMBL/GenBank/DDBJ databases">
        <authorList>
            <person name="Varghese N."/>
        </authorList>
    </citation>
    <scope>NUCLEOTIDE SEQUENCE [LARGE SCALE GENOMIC DNA]</scope>
    <source>
        <strain evidence="3">DSM 45899</strain>
    </source>
</reference>
<evidence type="ECO:0000313" key="2">
    <source>
        <dbReference type="EMBL" id="CUU59608.1"/>
    </source>
</evidence>
<feature type="region of interest" description="Disordered" evidence="1">
    <location>
        <begin position="75"/>
        <end position="99"/>
    </location>
</feature>
<evidence type="ECO:0000256" key="1">
    <source>
        <dbReference type="SAM" id="MobiDB-lite"/>
    </source>
</evidence>
<name>A0A0S4QXW7_9ACTN</name>
<dbReference type="RefSeq" id="WP_091283795.1">
    <property type="nucleotide sequence ID" value="NZ_FAOZ01000029.1"/>
</dbReference>
<accession>A0A0S4QXW7</accession>
<dbReference type="AlphaFoldDB" id="A0A0S4QXW7"/>